<evidence type="ECO:0000313" key="2">
    <source>
        <dbReference type="Proteomes" id="UP000694545"/>
    </source>
</evidence>
<dbReference type="OMA" id="AYITSKT"/>
<reference evidence="1" key="1">
    <citation type="submission" date="2025-08" db="UniProtKB">
        <authorList>
            <consortium name="Ensembl"/>
        </authorList>
    </citation>
    <scope>IDENTIFICATION</scope>
</reference>
<proteinExistence type="predicted"/>
<dbReference type="Proteomes" id="UP000694545">
    <property type="component" value="Unplaced"/>
</dbReference>
<evidence type="ECO:0008006" key="3">
    <source>
        <dbReference type="Google" id="ProtNLM"/>
    </source>
</evidence>
<reference evidence="1" key="2">
    <citation type="submission" date="2025-09" db="UniProtKB">
        <authorList>
            <consortium name="Ensembl"/>
        </authorList>
    </citation>
    <scope>IDENTIFICATION</scope>
</reference>
<evidence type="ECO:0000313" key="1">
    <source>
        <dbReference type="Ensembl" id="ENSVKKP00000005403.1"/>
    </source>
</evidence>
<protein>
    <recommendedName>
        <fullName evidence="3">COMM domain-containing protein</fullName>
    </recommendedName>
</protein>
<accession>A0A8D2J925</accession>
<dbReference type="AlphaFoldDB" id="A0A8D2J925"/>
<keyword evidence="2" id="KW-1185">Reference proteome</keyword>
<name>A0A8D2J925_VARKO</name>
<organism evidence="1 2">
    <name type="scientific">Varanus komodoensis</name>
    <name type="common">Komodo dragon</name>
    <dbReference type="NCBI Taxonomy" id="61221"/>
    <lineage>
        <taxon>Eukaryota</taxon>
        <taxon>Metazoa</taxon>
        <taxon>Chordata</taxon>
        <taxon>Craniata</taxon>
        <taxon>Vertebrata</taxon>
        <taxon>Euteleostomi</taxon>
        <taxon>Lepidosauria</taxon>
        <taxon>Squamata</taxon>
        <taxon>Bifurcata</taxon>
        <taxon>Unidentata</taxon>
        <taxon>Episquamata</taxon>
        <taxon>Toxicofera</taxon>
        <taxon>Anguimorpha</taxon>
        <taxon>Paleoanguimorpha</taxon>
        <taxon>Varanoidea</taxon>
        <taxon>Varanidae</taxon>
        <taxon>Varanus</taxon>
    </lineage>
</organism>
<dbReference type="Ensembl" id="ENSVKKT00000005557.1">
    <property type="protein sequence ID" value="ENSVKKP00000005403.1"/>
    <property type="gene ID" value="ENSVKKG00000003975.1"/>
</dbReference>
<sequence length="77" mass="8760">MAPRNYPGFWMLGKLRKLGMAVSLDISKTLKLPYVTMTVKVADTSAYITSKTFEIIILQFQNFHNLFKEMASALETV</sequence>